<dbReference type="AlphaFoldDB" id="W3WKP2"/>
<dbReference type="HOGENOM" id="CLU_038839_0_0_1"/>
<dbReference type="SUPFAM" id="SSF51316">
    <property type="entry name" value="Mss4-like"/>
    <property type="match status" value="2"/>
</dbReference>
<reference evidence="7" key="1">
    <citation type="journal article" date="2015" name="BMC Genomics">
        <title>Genomic and transcriptomic analysis of the endophytic fungus Pestalotiopsis fici reveals its lifestyle and high potential for synthesis of natural products.</title>
        <authorList>
            <person name="Wang X."/>
            <person name="Zhang X."/>
            <person name="Liu L."/>
            <person name="Xiang M."/>
            <person name="Wang W."/>
            <person name="Sun X."/>
            <person name="Che Y."/>
            <person name="Guo L."/>
            <person name="Liu G."/>
            <person name="Guo L."/>
            <person name="Wang C."/>
            <person name="Yin W.B."/>
            <person name="Stadler M."/>
            <person name="Zhang X."/>
            <person name="Liu X."/>
        </authorList>
    </citation>
    <scope>NUCLEOTIDE SEQUENCE [LARGE SCALE GENOMIC DNA]</scope>
    <source>
        <strain evidence="7">W106-1 / CGMCC3.15140</strain>
    </source>
</reference>
<evidence type="ECO:0000259" key="5">
    <source>
        <dbReference type="PROSITE" id="PS51891"/>
    </source>
</evidence>
<dbReference type="Gene3D" id="3.90.1590.10">
    <property type="entry name" value="glutathione-dependent formaldehyde- activating enzyme (gfa)"/>
    <property type="match status" value="2"/>
</dbReference>
<evidence type="ECO:0000256" key="2">
    <source>
        <dbReference type="ARBA" id="ARBA00022723"/>
    </source>
</evidence>
<keyword evidence="2" id="KW-0479">Metal-binding</keyword>
<evidence type="ECO:0000256" key="4">
    <source>
        <dbReference type="ARBA" id="ARBA00023239"/>
    </source>
</evidence>
<dbReference type="EMBL" id="KI912120">
    <property type="protein sequence ID" value="ETS74453.1"/>
    <property type="molecule type" value="Genomic_DNA"/>
</dbReference>
<dbReference type="InterPro" id="IPR011057">
    <property type="entry name" value="Mss4-like_sf"/>
</dbReference>
<gene>
    <name evidence="6" type="ORF">PFICI_14319</name>
</gene>
<dbReference type="GeneID" id="19279332"/>
<name>W3WKP2_PESFW</name>
<accession>W3WKP2</accession>
<keyword evidence="7" id="KW-1185">Reference proteome</keyword>
<evidence type="ECO:0000256" key="3">
    <source>
        <dbReference type="ARBA" id="ARBA00022833"/>
    </source>
</evidence>
<dbReference type="eggNOG" id="ENOG502S13F">
    <property type="taxonomic scope" value="Eukaryota"/>
</dbReference>
<dbReference type="Proteomes" id="UP000030651">
    <property type="component" value="Unassembled WGS sequence"/>
</dbReference>
<feature type="domain" description="CENP-V/GFA" evidence="5">
    <location>
        <begin position="14"/>
        <end position="135"/>
    </location>
</feature>
<dbReference type="GO" id="GO:0046872">
    <property type="term" value="F:metal ion binding"/>
    <property type="evidence" value="ECO:0007669"/>
    <property type="project" value="UniProtKB-KW"/>
</dbReference>
<evidence type="ECO:0000313" key="6">
    <source>
        <dbReference type="EMBL" id="ETS74453.1"/>
    </source>
</evidence>
<protein>
    <recommendedName>
        <fullName evidence="5">CENP-V/GFA domain-containing protein</fullName>
    </recommendedName>
</protein>
<dbReference type="Pfam" id="PF04828">
    <property type="entry name" value="GFA"/>
    <property type="match status" value="2"/>
</dbReference>
<dbReference type="InterPro" id="IPR006913">
    <property type="entry name" value="CENP-V/GFA"/>
</dbReference>
<feature type="domain" description="CENP-V/GFA" evidence="5">
    <location>
        <begin position="184"/>
        <end position="330"/>
    </location>
</feature>
<evidence type="ECO:0000313" key="7">
    <source>
        <dbReference type="Proteomes" id="UP000030651"/>
    </source>
</evidence>
<dbReference type="InParanoid" id="W3WKP2"/>
<dbReference type="KEGG" id="pfy:PFICI_14319"/>
<dbReference type="OrthoDB" id="5422068at2759"/>
<keyword evidence="4" id="KW-0456">Lyase</keyword>
<keyword evidence="3" id="KW-0862">Zinc</keyword>
<comment type="similarity">
    <text evidence="1">Belongs to the Gfa family.</text>
</comment>
<dbReference type="GO" id="GO:0016846">
    <property type="term" value="F:carbon-sulfur lyase activity"/>
    <property type="evidence" value="ECO:0007669"/>
    <property type="project" value="InterPro"/>
</dbReference>
<sequence>MTSVEDSQSETLTLKAQCHCGLASFAIDIPTSALPLRSSICSCNSCRRVTAQLFATHVAVPGNPLPDVSKWTSYNSSASLTRVFCPRCGCSVLCHGSTGAWFLCGGVLEGPIQGIQDRQALFANDSKDGGGYIWLPEKNGVGNVIQHHGDQRGSEMVDVEAMRRNFAAEMTTSSTQEPGQDDTLQASCHCGAFQCHITKPDPETPGPMTGRGKWWLAEDSRRYWAGLDACRSCRKVTGYEVNSWAYIPAFNFRNPDGTPLDPATHPALHHYSSSPGVHRDFCATCGASVFFRRESRDPQVWDIGAGLLRGRGARAEDWLQWNTLDFAEFALDPEFVSGIVEKMQSYKAAH</sequence>
<organism evidence="6 7">
    <name type="scientific">Pestalotiopsis fici (strain W106-1 / CGMCC3.15140)</name>
    <dbReference type="NCBI Taxonomy" id="1229662"/>
    <lineage>
        <taxon>Eukaryota</taxon>
        <taxon>Fungi</taxon>
        <taxon>Dikarya</taxon>
        <taxon>Ascomycota</taxon>
        <taxon>Pezizomycotina</taxon>
        <taxon>Sordariomycetes</taxon>
        <taxon>Xylariomycetidae</taxon>
        <taxon>Amphisphaeriales</taxon>
        <taxon>Sporocadaceae</taxon>
        <taxon>Pestalotiopsis</taxon>
    </lineage>
</organism>
<dbReference type="PROSITE" id="PS51891">
    <property type="entry name" value="CENP_V_GFA"/>
    <property type="match status" value="2"/>
</dbReference>
<dbReference type="OMA" id="ARCHCKS"/>
<dbReference type="RefSeq" id="XP_007841091.1">
    <property type="nucleotide sequence ID" value="XM_007842900.1"/>
</dbReference>
<dbReference type="PANTHER" id="PTHR33337">
    <property type="entry name" value="GFA DOMAIN-CONTAINING PROTEIN"/>
    <property type="match status" value="1"/>
</dbReference>
<dbReference type="PANTHER" id="PTHR33337:SF31">
    <property type="entry name" value="DUF636 DOMAIN PROTEIN (AFU_ORTHOLOGUE AFUA_2G12650)"/>
    <property type="match status" value="1"/>
</dbReference>
<evidence type="ECO:0000256" key="1">
    <source>
        <dbReference type="ARBA" id="ARBA00005495"/>
    </source>
</evidence>
<proteinExistence type="inferred from homology"/>